<feature type="signal peptide" evidence="2">
    <location>
        <begin position="1"/>
        <end position="19"/>
    </location>
</feature>
<gene>
    <name evidence="3" type="ORF">APT59_00275</name>
</gene>
<dbReference type="Gene3D" id="3.10.450.160">
    <property type="entry name" value="inner membrane protein cigr"/>
    <property type="match status" value="1"/>
</dbReference>
<feature type="region of interest" description="Disordered" evidence="1">
    <location>
        <begin position="23"/>
        <end position="76"/>
    </location>
</feature>
<feature type="compositionally biased region" description="Basic and acidic residues" evidence="1">
    <location>
        <begin position="38"/>
        <end position="56"/>
    </location>
</feature>
<evidence type="ECO:0008006" key="5">
    <source>
        <dbReference type="Google" id="ProtNLM"/>
    </source>
</evidence>
<evidence type="ECO:0000256" key="1">
    <source>
        <dbReference type="SAM" id="MobiDB-lite"/>
    </source>
</evidence>
<protein>
    <recommendedName>
        <fullName evidence="5">RcnB family protein</fullName>
    </recommendedName>
</protein>
<evidence type="ECO:0000313" key="4">
    <source>
        <dbReference type="Proteomes" id="UP000064137"/>
    </source>
</evidence>
<name>A0A0U4VUP9_9PSED</name>
<reference evidence="3 4" key="1">
    <citation type="submission" date="2016-01" db="EMBL/GenBank/DDBJ databases">
        <title>Annotation of Pseudomonas oryzihabitans USDA-ARS-USMARC-56511.</title>
        <authorList>
            <person name="Harhay G.P."/>
            <person name="Harhay D.M."/>
            <person name="Smith T.P.L."/>
            <person name="Bono J.L."/>
            <person name="Heaton M.P."/>
            <person name="Clawson M.L."/>
            <person name="Chitko-Mckown C.G."/>
            <person name="Capik S.F."/>
            <person name="DeDonder K.D."/>
            <person name="Apley M.D."/>
            <person name="Lubbers B.V."/>
            <person name="White B.J."/>
            <person name="Larson R.L."/>
        </authorList>
    </citation>
    <scope>NUCLEOTIDE SEQUENCE [LARGE SCALE GENOMIC DNA]</scope>
    <source>
        <strain evidence="3 4">USDA-ARS-USMARC-56511</strain>
    </source>
</reference>
<dbReference type="EMBL" id="CP013987">
    <property type="protein sequence ID" value="ALZ82712.1"/>
    <property type="molecule type" value="Genomic_DNA"/>
</dbReference>
<feature type="chain" id="PRO_5006853040" description="RcnB family protein" evidence="2">
    <location>
        <begin position="20"/>
        <end position="154"/>
    </location>
</feature>
<evidence type="ECO:0000313" key="3">
    <source>
        <dbReference type="EMBL" id="ALZ82712.1"/>
    </source>
</evidence>
<dbReference type="NCBIfam" id="NF040487">
    <property type="entry name" value="T3SS_CigR_fam"/>
    <property type="match status" value="1"/>
</dbReference>
<dbReference type="AlphaFoldDB" id="A0A0U4VUP9"/>
<proteinExistence type="predicted"/>
<keyword evidence="2" id="KW-0732">Signal</keyword>
<dbReference type="Proteomes" id="UP000064137">
    <property type="component" value="Chromosome"/>
</dbReference>
<dbReference type="KEGG" id="por:APT59_00275"/>
<organism evidence="3 4">
    <name type="scientific">Pseudomonas oryzihabitans</name>
    <dbReference type="NCBI Taxonomy" id="47885"/>
    <lineage>
        <taxon>Bacteria</taxon>
        <taxon>Pseudomonadati</taxon>
        <taxon>Pseudomonadota</taxon>
        <taxon>Gammaproteobacteria</taxon>
        <taxon>Pseudomonadales</taxon>
        <taxon>Pseudomonadaceae</taxon>
        <taxon>Pseudomonas</taxon>
    </lineage>
</organism>
<sequence>MRTLLSAAALCLVGNLALAAPLDPGPGGPKGQGPHGPEWQDRGGPHGKGPRPEEHRHGRPGAGPVAGGPADLGPARERIQALRGQIGRGGELPPGLRLERGRPLPPGYGRPLPPGIVRQLPDYPGYEWRRLGTDMVLIAVGSGIVYAILQGVLD</sequence>
<accession>A0A0U4VUP9</accession>
<evidence type="ECO:0000256" key="2">
    <source>
        <dbReference type="SAM" id="SignalP"/>
    </source>
</evidence>
<dbReference type="OrthoDB" id="6433631at2"/>
<dbReference type="RefSeq" id="WP_059313025.1">
    <property type="nucleotide sequence ID" value="NZ_CP013987.1"/>
</dbReference>